<dbReference type="RefSeq" id="WP_008041294.1">
    <property type="nucleotide sequence ID" value="NZ_CH724149.1"/>
</dbReference>
<keyword evidence="12 20" id="KW-0675">Receptor</keyword>
<gene>
    <name evidence="20" type="ORF">MED297_09836</name>
</gene>
<dbReference type="EMBL" id="AAOE01000002">
    <property type="protein sequence ID" value="EAR10801.1"/>
    <property type="molecule type" value="Genomic_DNA"/>
</dbReference>
<keyword evidence="8" id="KW-0408">Iron</keyword>
<evidence type="ECO:0000256" key="3">
    <source>
        <dbReference type="ARBA" id="ARBA00022448"/>
    </source>
</evidence>
<dbReference type="PROSITE" id="PS52016">
    <property type="entry name" value="TONB_DEPENDENT_REC_3"/>
    <property type="match status" value="1"/>
</dbReference>
<dbReference type="InterPro" id="IPR037066">
    <property type="entry name" value="Plug_dom_sf"/>
</dbReference>
<evidence type="ECO:0000256" key="7">
    <source>
        <dbReference type="ARBA" id="ARBA00022729"/>
    </source>
</evidence>
<evidence type="ECO:0000256" key="14">
    <source>
        <dbReference type="PROSITE-ProRule" id="PRU01360"/>
    </source>
</evidence>
<proteinExistence type="inferred from homology"/>
<dbReference type="Gene3D" id="2.170.130.10">
    <property type="entry name" value="TonB-dependent receptor, plug domain"/>
    <property type="match status" value="1"/>
</dbReference>
<dbReference type="Proteomes" id="UP000005953">
    <property type="component" value="Unassembled WGS sequence"/>
</dbReference>
<dbReference type="InterPro" id="IPR036942">
    <property type="entry name" value="Beta-barrel_TonB_sf"/>
</dbReference>
<name>A4BA45_9GAMM</name>
<dbReference type="GO" id="GO:0015344">
    <property type="term" value="F:siderophore uptake transmembrane transporter activity"/>
    <property type="evidence" value="ECO:0007669"/>
    <property type="project" value="TreeGrafter"/>
</dbReference>
<evidence type="ECO:0000256" key="17">
    <source>
        <dbReference type="SAM" id="SignalP"/>
    </source>
</evidence>
<evidence type="ECO:0000256" key="4">
    <source>
        <dbReference type="ARBA" id="ARBA00022452"/>
    </source>
</evidence>
<evidence type="ECO:0000259" key="19">
    <source>
        <dbReference type="Pfam" id="PF07715"/>
    </source>
</evidence>
<keyword evidence="21" id="KW-1185">Reference proteome</keyword>
<evidence type="ECO:0000256" key="10">
    <source>
        <dbReference type="ARBA" id="ARBA00023077"/>
    </source>
</evidence>
<evidence type="ECO:0000256" key="8">
    <source>
        <dbReference type="ARBA" id="ARBA00023004"/>
    </source>
</evidence>
<evidence type="ECO:0000256" key="1">
    <source>
        <dbReference type="ARBA" id="ARBA00004571"/>
    </source>
</evidence>
<feature type="short sequence motif" description="TonB C-terminal box" evidence="15">
    <location>
        <begin position="701"/>
        <end position="718"/>
    </location>
</feature>
<dbReference type="InterPro" id="IPR010105">
    <property type="entry name" value="TonB_sidphr_rcpt"/>
</dbReference>
<comment type="caution">
    <text evidence="20">The sequence shown here is derived from an EMBL/GenBank/DDBJ whole genome shotgun (WGS) entry which is preliminary data.</text>
</comment>
<keyword evidence="4 14" id="KW-1134">Transmembrane beta strand</keyword>
<sequence length="718" mass="78592">MMLTQTRLANTTRRYTPLALTLSAVVTLSPTALANEVLDLLEVTAEVYRNTATKTALEPEETPQGISVIDGDQIKAHDADTLSQALRYAPGVTTEVRGGAVTLFDTFTIRGFGVNRSYYDGLVLPYLNGWNLQAQIDPVAIEQVEVFKGPTSVLYGTMPPGGMVNIISRAPTRTPETQIDLSAGSHQHVSAAIDTAGALGNTDLSYRLIAKGSHRAGQVDTTEEQTYLIAPSVDWQVSERTLINLNAYYQNDPAMGMNSAIPASGMLYDNPNGTTDPTTFVGDKNWNKLSREVFRVGYKLSHTLADDWTFLHNGAYTDASLAQKNTYHRSASFDENTGTLGRNIYSTDETLTGLTLDNQLSGRLFTGPVEHNLLLGLDYQQLKGNADYREFQTSNSDFYLFNIFEPNNDLLDPDTLTEVYQQDDDVSVQQLGAYAQNQLRWQNLVLIAGARYDDYQSESIVTAASTTKTEADHQQWSYRVGALYELAYGAAPFASFATSFEPATGQDDEGNGYDPELGQQIEAGVKFVSGNEAVNLSGSYFHITKSDALVANPADPYGAQLQVGELVSKGVELGSRVALSPDWTVQAGYAYTDMTITDDANGGLEGKTPIWVPEHSAQLWTQYRLSRGWLQGTRLGGGVRYVGDMQIDSVNSDTVPASTVYDLSVGYELAYLLPMLDGSSINLMVNNVTDETTYRCYDTDNCWYGAERTVTANLNLAF</sequence>
<evidence type="ECO:0000256" key="13">
    <source>
        <dbReference type="ARBA" id="ARBA00023237"/>
    </source>
</evidence>
<dbReference type="InterPro" id="IPR012910">
    <property type="entry name" value="Plug_dom"/>
</dbReference>
<dbReference type="GO" id="GO:0038023">
    <property type="term" value="F:signaling receptor activity"/>
    <property type="evidence" value="ECO:0007669"/>
    <property type="project" value="InterPro"/>
</dbReference>
<keyword evidence="13 14" id="KW-0998">Cell outer membrane</keyword>
<evidence type="ECO:0000256" key="12">
    <source>
        <dbReference type="ARBA" id="ARBA00023170"/>
    </source>
</evidence>
<dbReference type="InterPro" id="IPR039426">
    <property type="entry name" value="TonB-dep_rcpt-like"/>
</dbReference>
<dbReference type="Gene3D" id="2.40.170.20">
    <property type="entry name" value="TonB-dependent receptor, beta-barrel domain"/>
    <property type="match status" value="1"/>
</dbReference>
<keyword evidence="5" id="KW-0410">Iron transport</keyword>
<dbReference type="PANTHER" id="PTHR32552">
    <property type="entry name" value="FERRICHROME IRON RECEPTOR-RELATED"/>
    <property type="match status" value="1"/>
</dbReference>
<keyword evidence="11 14" id="KW-0472">Membrane</keyword>
<dbReference type="PROSITE" id="PS01156">
    <property type="entry name" value="TONB_DEPENDENT_REC_2"/>
    <property type="match status" value="1"/>
</dbReference>
<keyword evidence="6 14" id="KW-0812">Transmembrane</keyword>
<evidence type="ECO:0000256" key="9">
    <source>
        <dbReference type="ARBA" id="ARBA00023065"/>
    </source>
</evidence>
<feature type="signal peptide" evidence="17">
    <location>
        <begin position="1"/>
        <end position="34"/>
    </location>
</feature>
<dbReference type="CDD" id="cd01347">
    <property type="entry name" value="ligand_gated_channel"/>
    <property type="match status" value="1"/>
</dbReference>
<evidence type="ECO:0000256" key="16">
    <source>
        <dbReference type="RuleBase" id="RU003357"/>
    </source>
</evidence>
<keyword evidence="3 14" id="KW-0813">Transport</keyword>
<dbReference type="Pfam" id="PF00593">
    <property type="entry name" value="TonB_dep_Rec_b-barrel"/>
    <property type="match status" value="1"/>
</dbReference>
<evidence type="ECO:0000313" key="21">
    <source>
        <dbReference type="Proteomes" id="UP000005953"/>
    </source>
</evidence>
<evidence type="ECO:0000256" key="11">
    <source>
        <dbReference type="ARBA" id="ARBA00023136"/>
    </source>
</evidence>
<dbReference type="InterPro" id="IPR010917">
    <property type="entry name" value="TonB_rcpt_CS"/>
</dbReference>
<reference evidence="20 21" key="1">
    <citation type="submission" date="2006-02" db="EMBL/GenBank/DDBJ databases">
        <authorList>
            <person name="Pinhassi J."/>
            <person name="Pedros-Alio C."/>
            <person name="Ferriera S."/>
            <person name="Johnson J."/>
            <person name="Kravitz S."/>
            <person name="Halpern A."/>
            <person name="Remington K."/>
            <person name="Beeson K."/>
            <person name="Tran B."/>
            <person name="Rogers Y.-H."/>
            <person name="Friedman R."/>
            <person name="Venter J.C."/>
        </authorList>
    </citation>
    <scope>NUCLEOTIDE SEQUENCE [LARGE SCALE GENOMIC DNA]</scope>
    <source>
        <strain evidence="20 21">MED297</strain>
    </source>
</reference>
<accession>A4BA45</accession>
<feature type="chain" id="PRO_5002666540" evidence="17">
    <location>
        <begin position="35"/>
        <end position="718"/>
    </location>
</feature>
<keyword evidence="9" id="KW-0406">Ion transport</keyword>
<dbReference type="PANTHER" id="PTHR32552:SF68">
    <property type="entry name" value="FERRICHROME OUTER MEMBRANE TRANSPORTER_PHAGE RECEPTOR"/>
    <property type="match status" value="1"/>
</dbReference>
<dbReference type="NCBIfam" id="TIGR01783">
    <property type="entry name" value="TonB-siderophor"/>
    <property type="match status" value="1"/>
</dbReference>
<dbReference type="InterPro" id="IPR000531">
    <property type="entry name" value="Beta-barrel_TonB"/>
</dbReference>
<dbReference type="Pfam" id="PF07715">
    <property type="entry name" value="Plug"/>
    <property type="match status" value="1"/>
</dbReference>
<evidence type="ECO:0000256" key="15">
    <source>
        <dbReference type="PROSITE-ProRule" id="PRU10144"/>
    </source>
</evidence>
<feature type="domain" description="TonB-dependent receptor-like beta-barrel" evidence="18">
    <location>
        <begin position="239"/>
        <end position="688"/>
    </location>
</feature>
<evidence type="ECO:0000259" key="18">
    <source>
        <dbReference type="Pfam" id="PF00593"/>
    </source>
</evidence>
<keyword evidence="7 17" id="KW-0732">Signal</keyword>
<dbReference type="HOGENOM" id="CLU_008287_9_0_6"/>
<evidence type="ECO:0000313" key="20">
    <source>
        <dbReference type="EMBL" id="EAR10801.1"/>
    </source>
</evidence>
<evidence type="ECO:0000256" key="2">
    <source>
        <dbReference type="ARBA" id="ARBA00009810"/>
    </source>
</evidence>
<keyword evidence="10 16" id="KW-0798">TonB box</keyword>
<comment type="similarity">
    <text evidence="2 14 16">Belongs to the TonB-dependent receptor family.</text>
</comment>
<organism evidence="20 21">
    <name type="scientific">Reinekea blandensis MED297</name>
    <dbReference type="NCBI Taxonomy" id="314283"/>
    <lineage>
        <taxon>Bacteria</taxon>
        <taxon>Pseudomonadati</taxon>
        <taxon>Pseudomonadota</taxon>
        <taxon>Gammaproteobacteria</taxon>
        <taxon>Oceanospirillales</taxon>
        <taxon>Saccharospirillaceae</taxon>
        <taxon>Reinekea</taxon>
    </lineage>
</organism>
<evidence type="ECO:0000256" key="6">
    <source>
        <dbReference type="ARBA" id="ARBA00022692"/>
    </source>
</evidence>
<dbReference type="STRING" id="314283.MED297_09836"/>
<dbReference type="GO" id="GO:0015891">
    <property type="term" value="P:siderophore transport"/>
    <property type="evidence" value="ECO:0007669"/>
    <property type="project" value="InterPro"/>
</dbReference>
<comment type="subcellular location">
    <subcellularLocation>
        <location evidence="1 14">Cell outer membrane</location>
        <topology evidence="1 14">Multi-pass membrane protein</topology>
    </subcellularLocation>
</comment>
<dbReference type="AlphaFoldDB" id="A4BA45"/>
<protein>
    <submittedName>
        <fullName evidence="20">Ferrichrome-iron receptor</fullName>
    </submittedName>
</protein>
<feature type="domain" description="TonB-dependent receptor plug" evidence="19">
    <location>
        <begin position="60"/>
        <end position="162"/>
    </location>
</feature>
<dbReference type="SUPFAM" id="SSF56935">
    <property type="entry name" value="Porins"/>
    <property type="match status" value="1"/>
</dbReference>
<dbReference type="GO" id="GO:0009279">
    <property type="term" value="C:cell outer membrane"/>
    <property type="evidence" value="ECO:0007669"/>
    <property type="project" value="UniProtKB-SubCell"/>
</dbReference>
<evidence type="ECO:0000256" key="5">
    <source>
        <dbReference type="ARBA" id="ARBA00022496"/>
    </source>
</evidence>